<evidence type="ECO:0000256" key="1">
    <source>
        <dbReference type="ARBA" id="ARBA00004167"/>
    </source>
</evidence>
<feature type="domain" description="Ig-like" evidence="10">
    <location>
        <begin position="2151"/>
        <end position="2244"/>
    </location>
</feature>
<evidence type="ECO:0000256" key="5">
    <source>
        <dbReference type="ARBA" id="ARBA00022889"/>
    </source>
</evidence>
<feature type="domain" description="Ig-like" evidence="10">
    <location>
        <begin position="1290"/>
        <end position="1382"/>
    </location>
</feature>
<feature type="domain" description="Ig-like" evidence="10">
    <location>
        <begin position="2035"/>
        <end position="2126"/>
    </location>
</feature>
<evidence type="ECO:0000256" key="2">
    <source>
        <dbReference type="ARBA" id="ARBA00022692"/>
    </source>
</evidence>
<dbReference type="InterPro" id="IPR007110">
    <property type="entry name" value="Ig-like_dom"/>
</dbReference>
<feature type="domain" description="Ig-like" evidence="10">
    <location>
        <begin position="1671"/>
        <end position="1742"/>
    </location>
</feature>
<dbReference type="OrthoDB" id="5982258at2759"/>
<feature type="domain" description="Ig-like" evidence="10">
    <location>
        <begin position="1483"/>
        <end position="1562"/>
    </location>
</feature>
<feature type="domain" description="Ig-like" evidence="10">
    <location>
        <begin position="1939"/>
        <end position="2030"/>
    </location>
</feature>
<dbReference type="GO" id="GO:0005886">
    <property type="term" value="C:plasma membrane"/>
    <property type="evidence" value="ECO:0007669"/>
    <property type="project" value="TreeGrafter"/>
</dbReference>
<dbReference type="STRING" id="7266.A0A3B0J2B2"/>
<keyword evidence="7" id="KW-0472">Membrane</keyword>
<dbReference type="Pfam" id="PF13927">
    <property type="entry name" value="Ig_3"/>
    <property type="match status" value="23"/>
</dbReference>
<feature type="domain" description="Ig-like" evidence="10">
    <location>
        <begin position="586"/>
        <end position="675"/>
    </location>
</feature>
<protein>
    <submittedName>
        <fullName evidence="11">Blast:Hemicentin-1</fullName>
    </submittedName>
</protein>
<evidence type="ECO:0000259" key="10">
    <source>
        <dbReference type="PROSITE" id="PS50835"/>
    </source>
</evidence>
<dbReference type="Pfam" id="PF07679">
    <property type="entry name" value="I-set"/>
    <property type="match status" value="1"/>
</dbReference>
<evidence type="ECO:0000256" key="3">
    <source>
        <dbReference type="ARBA" id="ARBA00022729"/>
    </source>
</evidence>
<evidence type="ECO:0000256" key="7">
    <source>
        <dbReference type="ARBA" id="ARBA00023136"/>
    </source>
</evidence>
<feature type="domain" description="Ig-like" evidence="10">
    <location>
        <begin position="901"/>
        <end position="991"/>
    </location>
</feature>
<evidence type="ECO:0000313" key="12">
    <source>
        <dbReference type="Proteomes" id="UP000268350"/>
    </source>
</evidence>
<dbReference type="GO" id="GO:0030424">
    <property type="term" value="C:axon"/>
    <property type="evidence" value="ECO:0007669"/>
    <property type="project" value="TreeGrafter"/>
</dbReference>
<evidence type="ECO:0000256" key="6">
    <source>
        <dbReference type="ARBA" id="ARBA00022989"/>
    </source>
</evidence>
<feature type="domain" description="Ig-like" evidence="10">
    <location>
        <begin position="392"/>
        <end position="486"/>
    </location>
</feature>
<comment type="subcellular location">
    <subcellularLocation>
        <location evidence="1">Membrane</location>
        <topology evidence="1">Single-pass membrane protein</topology>
    </subcellularLocation>
</comment>
<dbReference type="SUPFAM" id="SSF48726">
    <property type="entry name" value="Immunoglobulin"/>
    <property type="match status" value="25"/>
</dbReference>
<dbReference type="GO" id="GO:0007156">
    <property type="term" value="P:homophilic cell adhesion via plasma membrane adhesion molecules"/>
    <property type="evidence" value="ECO:0007669"/>
    <property type="project" value="TreeGrafter"/>
</dbReference>
<dbReference type="SMART" id="SM00408">
    <property type="entry name" value="IGc2"/>
    <property type="match status" value="24"/>
</dbReference>
<feature type="domain" description="Ig-like" evidence="10">
    <location>
        <begin position="2247"/>
        <end position="2338"/>
    </location>
</feature>
<sequence length="2438" mass="262770">PPQIVPFDFGEETINMNDMVSATCTVNKGDTPLELHWTTAPDPTTGVGRLMSNDGILITKTTQRISMLSIESVHARHRANYTCVARNAAGVIYHTAELRVNVLPQIVPFDFGEESVNELDMVSASCTVNKGDLPIDVAWTKNGGRVYTNDGIVVTKTSTRMSVLSIESVRARHAGNYSCVATNNAGDTRHWAILAVNVLPQIVPFDFGEDSINELDMVSASCTVNKGDLPVDIYWTKNGGRVYTNDGLIVTRNSQRLSVLSVESVRARHAGNYSCVATNHAGAITQSALLAVNVLPQIMPFDFGEDIINELDMVSAYCTVNRGDLPLDIAWTRNGGRVYTNDGLIVTRNSQRISVLSIESVRARHAGNYSCVATNNAGETRQSAILAVKVPPSIAPFSFGDDPVNTGENAGVQCMVQKGDVPITIKWTLNSRPIINGEEGITILKLSPKTSVLNIAAVEQFHRGLFKCIAENVAGSSYTTSELKVNVPPHVLPFSFGSEVFNMGDVLGINCVVLKGDLPLQIHWTLNGERLESDQHGFTVLQLNSRTSYLGVDALEARHRGNYSCVAENQAGRAIYAAELQVNVAPQISVFSFGDEPLNRGEVASVNCVVPKGDLPLDIYWTLNSALIVNGELGFTIVRLNKRTSSLNVDSLEAAHRGSYKCIANNSAGYAEHVSILDVNVAPQIQPFDFGVEPANTGEVAGIFCMVPKAADVGDIASANCVVPKGDLPLEIRWSLNSAPIVNGENGFTQMRLNKRTSLLNIDSLSAFHRGVYNGNHRGVFKCIATNAAGTAEQTAELVVNVPPQIRPFDFGDEASNSGETMGIQCTVIKGDLPINITWVLNNHTLNSGDLDVVIGRMSSKSSTLNIDYIAAEHRGLYTCLARNEAGESSYSAELKVNVLPSIHPFSFDAEANEGDSVQLTCHVAKGDLPLKIRWTHNGLPLFSHLGVLASKIGERISMLTVESVKAANSGNYSCVASNSAGHVSYSTELLVNVLPQIVPFAFEDVINTGDSIDLFCQIQKGDRPIKVSWSFERSPSPNDDSYEGQLPQMRTNRISSKTSMLSIPSASPAHTGRYTCLASNAAGTTSYGVDLTVNVAPKIAPFDFGEEPLNYGEPASVQCTILGGDLPINVTWLLNNATIDSYHDISYSRIGKRINVLSIESVSGHHAGFYSCHAQNKAGLTAHSARLIVNVLPKISPFSFSDESMSYGEFVNVQCTISGGDLPVNITWTLNGQPFEDYLEILTTKRGKRINELTIEAVSAKHAGNYSCIAENRAGRANHTAELKVNVPPKIAPFDFGDEPSNFGESASVQCLVTSGDFPVSFAWYFNGREINENVYDVSMVKLGKKISALSIDFVRDQHAGNYTCVAINRATAANYTAQLVVNVPPKIAPFDFGHHAVNFEESVSVNCLIYLGDLPMDIAWLFNGAHVSAYTGVSIVKGGKKASILTIDSVHGGHAGNYTCLAHNDADSAEYTAELVVNAPPKIAPFDFGQSPSNFEDSVSVNCLVTSGDLPIDIEWLLGGEPINFSAGTAVLRGGKRTSLLTIDSVHAGHAGNYSCKARNKAASTPPKITSFSFGEEPANVEDSVSVTCLISTGDLPIDIEWLFNDYGISSYSGISVMKGGKRNSVLSIDSVQARHAGKYSCRAKNHAAAITPFSFGEEPTNVEDSVSVTCLISSGDLPIDIEWMFNDYGISSYSGMTVLKGGKRTSMLTIDNVHASHAGKYSCRAKNHAAAVNYTTELIVNVPPKITPFSFGEEPTNVEDSVSVTCLISSGDLPIDIEWLFNDFGISSYSGITVVKGGKRSSVLGVDNIQARHAGKYSCRAKNHAAAVNYTTELIVNVPPKITPFTFGEEPTNVEDSVSVTCLISSGDLPIDIEWLFNDFGISSFSGMTVYRGGKRTSMLTIDSVQARHAGKYSCRAKNHAAAVNFTTEFIVNAPPKLAPFDFGESPANFEDSVSVSCLVSSGDLPIDIEWLFNGQSINYASGIAVLRGGKRTSVLTIDSVHAGHAGNYSCKAKNKAASSEYSAALIVNVPPKITPFDFGDVPANVEDSVSVMCLIANGDLPIDIEWLFNDYGISSYSGINVVKGGKRNSMLSIDSVQARHAGKYSCRAKNHAAAVNYTTELIVNVQIPLLIVAPNPRSPFTLLQVAPKIAHFDFGESAASFEDSVSVNCLVSSGDLPLDIEWLFNEYPINHYSGISTSKMGKRLSVLMIDAVNARHVGNYTCKARNLWASAVYTAELIVNVPPNISPFEFGAEPANFGDSVTVQCTISKGDLPVDITWLFNDYAINDYHGVTTSKIGKKVNVLTIDSVNGNNAGNYTCRARNKANTVEYTAALVVNVLPQITPFATGSQATHLGQYITYQCTLTEGDLPLNIRWTFNNQPLFNDDDQDILVAKMGRRSSVLTIESVAARHAGNYSCHGENAAGRASYSTQLRVI</sequence>
<dbReference type="OMA" id="MCSIDAY"/>
<feature type="domain" description="Ig-like" evidence="10">
    <location>
        <begin position="1387"/>
        <end position="1478"/>
    </location>
</feature>
<feature type="domain" description="Ig-like" evidence="10">
    <location>
        <begin position="104"/>
        <end position="195"/>
    </location>
</feature>
<feature type="domain" description="Ig-like" evidence="10">
    <location>
        <begin position="1747"/>
        <end position="1838"/>
    </location>
</feature>
<feature type="domain" description="Ig-like" evidence="10">
    <location>
        <begin position="1194"/>
        <end position="1287"/>
    </location>
</feature>
<feature type="domain" description="Ig-like" evidence="10">
    <location>
        <begin position="804"/>
        <end position="898"/>
    </location>
</feature>
<keyword evidence="8" id="KW-1015">Disulfide bond</keyword>
<keyword evidence="12" id="KW-1185">Reference proteome</keyword>
<feature type="domain" description="Ig-like" evidence="10">
    <location>
        <begin position="2343"/>
        <end position="2436"/>
    </location>
</feature>
<feature type="domain" description="Ig-like" evidence="10">
    <location>
        <begin position="1843"/>
        <end position="1930"/>
    </location>
</feature>
<keyword evidence="5" id="KW-0130">Cell adhesion</keyword>
<feature type="domain" description="Ig-like" evidence="10">
    <location>
        <begin position="296"/>
        <end position="387"/>
    </location>
</feature>
<dbReference type="PANTHER" id="PTHR10075:SF101">
    <property type="entry name" value="ZWEI IG DOMAIN PROTEIN ZIG-3"/>
    <property type="match status" value="1"/>
</dbReference>
<feature type="domain" description="Ig-like" evidence="10">
    <location>
        <begin position="489"/>
        <end position="583"/>
    </location>
</feature>
<feature type="domain" description="Ig-like" evidence="10">
    <location>
        <begin position="1098"/>
        <end position="1189"/>
    </location>
</feature>
<dbReference type="Proteomes" id="UP000268350">
    <property type="component" value="Unassembled WGS sequence"/>
</dbReference>
<feature type="domain" description="Ig-like" evidence="10">
    <location>
        <begin position="1569"/>
        <end position="1670"/>
    </location>
</feature>
<keyword evidence="4" id="KW-0677">Repeat</keyword>
<dbReference type="InterPro" id="IPR013098">
    <property type="entry name" value="Ig_I-set"/>
</dbReference>
<dbReference type="GO" id="GO:0007411">
    <property type="term" value="P:axon guidance"/>
    <property type="evidence" value="ECO:0007669"/>
    <property type="project" value="TreeGrafter"/>
</dbReference>
<feature type="non-terminal residue" evidence="11">
    <location>
        <position position="1"/>
    </location>
</feature>
<proteinExistence type="predicted"/>
<name>A0A3B0J2B2_DROGU</name>
<gene>
    <name evidence="11" type="ORF">DGUA_6G000543</name>
</gene>
<dbReference type="InterPro" id="IPR003599">
    <property type="entry name" value="Ig_sub"/>
</dbReference>
<feature type="non-terminal residue" evidence="11">
    <location>
        <position position="2438"/>
    </location>
</feature>
<dbReference type="InterPro" id="IPR013783">
    <property type="entry name" value="Ig-like_fold"/>
</dbReference>
<dbReference type="InterPro" id="IPR036179">
    <property type="entry name" value="Ig-like_dom_sf"/>
</dbReference>
<dbReference type="PROSITE" id="PS50835">
    <property type="entry name" value="IG_LIKE"/>
    <property type="match status" value="25"/>
</dbReference>
<feature type="domain" description="Ig-like" evidence="10">
    <location>
        <begin position="2"/>
        <end position="99"/>
    </location>
</feature>
<evidence type="ECO:0000256" key="4">
    <source>
        <dbReference type="ARBA" id="ARBA00022737"/>
    </source>
</evidence>
<dbReference type="GO" id="GO:0098632">
    <property type="term" value="F:cell-cell adhesion mediator activity"/>
    <property type="evidence" value="ECO:0007669"/>
    <property type="project" value="TreeGrafter"/>
</dbReference>
<feature type="domain" description="Ig-like" evidence="10">
    <location>
        <begin position="683"/>
        <end position="799"/>
    </location>
</feature>
<dbReference type="Gene3D" id="2.60.40.10">
    <property type="entry name" value="Immunoglobulins"/>
    <property type="match status" value="25"/>
</dbReference>
<dbReference type="FunFam" id="2.60.40.10:FF:000017">
    <property type="entry name" value="Down syndrome cell adhesion molecule b"/>
    <property type="match status" value="25"/>
</dbReference>
<dbReference type="PANTHER" id="PTHR10075">
    <property type="entry name" value="BASIGIN RELATED"/>
    <property type="match status" value="1"/>
</dbReference>
<dbReference type="InterPro" id="IPR003598">
    <property type="entry name" value="Ig_sub2"/>
</dbReference>
<organism evidence="11 12">
    <name type="scientific">Drosophila guanche</name>
    <name type="common">Fruit fly</name>
    <dbReference type="NCBI Taxonomy" id="7266"/>
    <lineage>
        <taxon>Eukaryota</taxon>
        <taxon>Metazoa</taxon>
        <taxon>Ecdysozoa</taxon>
        <taxon>Arthropoda</taxon>
        <taxon>Hexapoda</taxon>
        <taxon>Insecta</taxon>
        <taxon>Pterygota</taxon>
        <taxon>Neoptera</taxon>
        <taxon>Endopterygota</taxon>
        <taxon>Diptera</taxon>
        <taxon>Brachycera</taxon>
        <taxon>Muscomorpha</taxon>
        <taxon>Ephydroidea</taxon>
        <taxon>Drosophilidae</taxon>
        <taxon>Drosophila</taxon>
        <taxon>Sophophora</taxon>
    </lineage>
</organism>
<evidence type="ECO:0000313" key="11">
    <source>
        <dbReference type="EMBL" id="SPP73123.1"/>
    </source>
</evidence>
<evidence type="ECO:0000256" key="8">
    <source>
        <dbReference type="ARBA" id="ARBA00023157"/>
    </source>
</evidence>
<accession>A0A3B0J2B2</accession>
<evidence type="ECO:0000256" key="9">
    <source>
        <dbReference type="ARBA" id="ARBA00023319"/>
    </source>
</evidence>
<keyword evidence="2" id="KW-0812">Transmembrane</keyword>
<feature type="domain" description="Ig-like" evidence="10">
    <location>
        <begin position="996"/>
        <end position="1093"/>
    </location>
</feature>
<keyword evidence="3" id="KW-0732">Signal</keyword>
<dbReference type="GO" id="GO:0070593">
    <property type="term" value="P:dendrite self-avoidance"/>
    <property type="evidence" value="ECO:0007669"/>
    <property type="project" value="TreeGrafter"/>
</dbReference>
<feature type="domain" description="Ig-like" evidence="10">
    <location>
        <begin position="200"/>
        <end position="291"/>
    </location>
</feature>
<keyword evidence="6" id="KW-1133">Transmembrane helix</keyword>
<dbReference type="EMBL" id="OUUW01000001">
    <property type="protein sequence ID" value="SPP73123.1"/>
    <property type="molecule type" value="Genomic_DNA"/>
</dbReference>
<dbReference type="SMART" id="SM00409">
    <property type="entry name" value="IG"/>
    <property type="match status" value="25"/>
</dbReference>
<reference evidence="12" key="1">
    <citation type="submission" date="2018-01" db="EMBL/GenBank/DDBJ databases">
        <authorList>
            <person name="Alioto T."/>
            <person name="Alioto T."/>
        </authorList>
    </citation>
    <scope>NUCLEOTIDE SEQUENCE [LARGE SCALE GENOMIC DNA]</scope>
</reference>
<keyword evidence="9" id="KW-0393">Immunoglobulin domain</keyword>